<feature type="transmembrane region" description="Helical" evidence="6">
    <location>
        <begin position="205"/>
        <end position="228"/>
    </location>
</feature>
<dbReference type="EMBL" id="JQBP01000009">
    <property type="protein sequence ID" value="KRN74475.1"/>
    <property type="molecule type" value="Genomic_DNA"/>
</dbReference>
<proteinExistence type="predicted"/>
<gene>
    <name evidence="7" type="ORF">IV73_GL001271</name>
</gene>
<keyword evidence="3 6" id="KW-0812">Transmembrane</keyword>
<dbReference type="STRING" id="1616.IV73_GL001271"/>
<reference evidence="7 8" key="1">
    <citation type="journal article" date="2015" name="Genome Announc.">
        <title>Expanding the biotechnology potential of lactobacilli through comparative genomics of 213 strains and associated genera.</title>
        <authorList>
            <person name="Sun Z."/>
            <person name="Harris H.M."/>
            <person name="McCann A."/>
            <person name="Guo C."/>
            <person name="Argimon S."/>
            <person name="Zhang W."/>
            <person name="Yang X."/>
            <person name="Jeffery I.B."/>
            <person name="Cooney J.C."/>
            <person name="Kagawa T.F."/>
            <person name="Liu W."/>
            <person name="Song Y."/>
            <person name="Salvetti E."/>
            <person name="Wrobel A."/>
            <person name="Rasinkangas P."/>
            <person name="Parkhill J."/>
            <person name="Rea M.C."/>
            <person name="O'Sullivan O."/>
            <person name="Ritari J."/>
            <person name="Douillard F.P."/>
            <person name="Paul Ross R."/>
            <person name="Yang R."/>
            <person name="Briner A.E."/>
            <person name="Felis G.E."/>
            <person name="de Vos W.M."/>
            <person name="Barrangou R."/>
            <person name="Klaenhammer T.R."/>
            <person name="Caufield P.W."/>
            <person name="Cui Y."/>
            <person name="Zhang H."/>
            <person name="O'Toole P.W."/>
        </authorList>
    </citation>
    <scope>NUCLEOTIDE SEQUENCE [LARGE SCALE GENOMIC DNA]</scope>
    <source>
        <strain evidence="7 8">DSM 20593</strain>
    </source>
</reference>
<evidence type="ECO:0000313" key="8">
    <source>
        <dbReference type="Proteomes" id="UP000051655"/>
    </source>
</evidence>
<evidence type="ECO:0000256" key="3">
    <source>
        <dbReference type="ARBA" id="ARBA00022692"/>
    </source>
</evidence>
<dbReference type="PATRIC" id="fig|1616.3.peg.1304"/>
<evidence type="ECO:0000256" key="1">
    <source>
        <dbReference type="ARBA" id="ARBA00004651"/>
    </source>
</evidence>
<evidence type="ECO:0000313" key="7">
    <source>
        <dbReference type="EMBL" id="KRN74475.1"/>
    </source>
</evidence>
<evidence type="ECO:0000256" key="4">
    <source>
        <dbReference type="ARBA" id="ARBA00022989"/>
    </source>
</evidence>
<sequence>MKKNFKKLINNPYFKISLETFNRADLSMDTAAIAYYSLLSLFPSIIILATILPLFGLTTQNVMHFLDLNVPTTITNVLFPMIKSILQHPGVGTVSITILFALWSLSKVVASIRKAQNTIYDIEVKQNTLLGRAISLIWMIFLIGCMGTLVIIASIGNNLLETLPLPAEIVKDIDLIKSAAVPTGLFIGLTLFNFVIPAIKPRFKWVLVGSLVQVGGMLLLAKGFGLYINFAGRSYSFYQAVGSVIILMLWLNLIATIVLFGTMVTSVLNQIWPSKSRWLYKINQTLNRTEYQEKQSKAPELDEEIKS</sequence>
<comment type="caution">
    <text evidence="7">The sequence shown here is derived from an EMBL/GenBank/DDBJ whole genome shotgun (WGS) entry which is preliminary data.</text>
</comment>
<dbReference type="RefSeq" id="WP_057756439.1">
    <property type="nucleotide sequence ID" value="NZ_JQBP01000009.1"/>
</dbReference>
<evidence type="ECO:0000256" key="6">
    <source>
        <dbReference type="SAM" id="Phobius"/>
    </source>
</evidence>
<dbReference type="NCBIfam" id="TIGR00765">
    <property type="entry name" value="yihY_not_rbn"/>
    <property type="match status" value="1"/>
</dbReference>
<protein>
    <submittedName>
        <fullName evidence="7">Uncharacterized protein</fullName>
    </submittedName>
</protein>
<feature type="transmembrane region" description="Helical" evidence="6">
    <location>
        <begin position="33"/>
        <end position="55"/>
    </location>
</feature>
<feature type="transmembrane region" description="Helical" evidence="6">
    <location>
        <begin position="175"/>
        <end position="196"/>
    </location>
</feature>
<dbReference type="PANTHER" id="PTHR30213:SF0">
    <property type="entry name" value="UPF0761 MEMBRANE PROTEIN YIHY"/>
    <property type="match status" value="1"/>
</dbReference>
<keyword evidence="5 6" id="KW-0472">Membrane</keyword>
<dbReference type="OrthoDB" id="9775903at2"/>
<keyword evidence="8" id="KW-1185">Reference proteome</keyword>
<comment type="subcellular location">
    <subcellularLocation>
        <location evidence="1">Cell membrane</location>
        <topology evidence="1">Multi-pass membrane protein</topology>
    </subcellularLocation>
</comment>
<name>A0A0R2JB29_9LACO</name>
<evidence type="ECO:0000256" key="5">
    <source>
        <dbReference type="ARBA" id="ARBA00023136"/>
    </source>
</evidence>
<feature type="transmembrane region" description="Helical" evidence="6">
    <location>
        <begin position="240"/>
        <end position="268"/>
    </location>
</feature>
<dbReference type="GO" id="GO:0005886">
    <property type="term" value="C:plasma membrane"/>
    <property type="evidence" value="ECO:0007669"/>
    <property type="project" value="UniProtKB-SubCell"/>
</dbReference>
<keyword evidence="2" id="KW-1003">Cell membrane</keyword>
<dbReference type="InterPro" id="IPR017039">
    <property type="entry name" value="Virul_fac_BrkB"/>
</dbReference>
<feature type="transmembrane region" description="Helical" evidence="6">
    <location>
        <begin position="133"/>
        <end position="155"/>
    </location>
</feature>
<dbReference type="PIRSF" id="PIRSF035875">
    <property type="entry name" value="RNase_BN"/>
    <property type="match status" value="1"/>
</dbReference>
<dbReference type="AlphaFoldDB" id="A0A0R2JB29"/>
<accession>A0A0R2JB29</accession>
<dbReference type="Proteomes" id="UP000051655">
    <property type="component" value="Unassembled WGS sequence"/>
</dbReference>
<evidence type="ECO:0000256" key="2">
    <source>
        <dbReference type="ARBA" id="ARBA00022475"/>
    </source>
</evidence>
<organism evidence="7 8">
    <name type="scientific">Weissella kandleri</name>
    <dbReference type="NCBI Taxonomy" id="1616"/>
    <lineage>
        <taxon>Bacteria</taxon>
        <taxon>Bacillati</taxon>
        <taxon>Bacillota</taxon>
        <taxon>Bacilli</taxon>
        <taxon>Lactobacillales</taxon>
        <taxon>Lactobacillaceae</taxon>
        <taxon>Weissella</taxon>
    </lineage>
</organism>
<keyword evidence="4 6" id="KW-1133">Transmembrane helix</keyword>
<dbReference type="Pfam" id="PF03631">
    <property type="entry name" value="Virul_fac_BrkB"/>
    <property type="match status" value="1"/>
</dbReference>
<feature type="transmembrane region" description="Helical" evidence="6">
    <location>
        <begin position="90"/>
        <end position="112"/>
    </location>
</feature>
<dbReference type="PANTHER" id="PTHR30213">
    <property type="entry name" value="INNER MEMBRANE PROTEIN YHJD"/>
    <property type="match status" value="1"/>
</dbReference>